<organism evidence="1 2">
    <name type="scientific">Scutellospora calospora</name>
    <dbReference type="NCBI Taxonomy" id="85575"/>
    <lineage>
        <taxon>Eukaryota</taxon>
        <taxon>Fungi</taxon>
        <taxon>Fungi incertae sedis</taxon>
        <taxon>Mucoromycota</taxon>
        <taxon>Glomeromycotina</taxon>
        <taxon>Glomeromycetes</taxon>
        <taxon>Diversisporales</taxon>
        <taxon>Gigasporaceae</taxon>
        <taxon>Scutellospora</taxon>
    </lineage>
</organism>
<evidence type="ECO:0000313" key="2">
    <source>
        <dbReference type="Proteomes" id="UP000789860"/>
    </source>
</evidence>
<evidence type="ECO:0000313" key="1">
    <source>
        <dbReference type="EMBL" id="CAG8455964.1"/>
    </source>
</evidence>
<comment type="caution">
    <text evidence="1">The sequence shown here is derived from an EMBL/GenBank/DDBJ whole genome shotgun (WGS) entry which is preliminary data.</text>
</comment>
<sequence length="390" mass="44701">MSSPRKHEKKELHLRGEYSTKLGTTEIASQTISTVQTVGDAITPFVPLFTMVRNILSSMITIYDNAKCNEKICGVLLDRVEIAQTAVKSLQRKYKANEENFRNQEYYNAWVRFVNVLENIKKFAKEVTQMNYFQKFLSATAVKDAFDKNIKEFEEVCGDLNFTITIYNGEQREKETKNVDEDIEILKKGNNIMDKTAPIIYECPKVDPNELTDPFSSVDNVRGTNRTVFKKIFRGIEVACKKVYLPRNDEQGPTKKLDQAIKKRQQIELSVLLKLGVTDRCEPKISNFGLSHNYVSAGVMIVSVLSDTIRWKAPEKLRKTAKDMEMQQKLKDLFHEHVFSKGTSPLTRPKSVDSSNIPELELSRSFKEQVIINTCSQQSNEYNDQPTPDQ</sequence>
<gene>
    <name evidence="1" type="ORF">SCALOS_LOCUS1403</name>
</gene>
<reference evidence="1" key="1">
    <citation type="submission" date="2021-06" db="EMBL/GenBank/DDBJ databases">
        <authorList>
            <person name="Kallberg Y."/>
            <person name="Tangrot J."/>
            <person name="Rosling A."/>
        </authorList>
    </citation>
    <scope>NUCLEOTIDE SEQUENCE</scope>
    <source>
        <strain evidence="1">AU212A</strain>
    </source>
</reference>
<name>A0ACA9K6X5_9GLOM</name>
<dbReference type="EMBL" id="CAJVPM010000951">
    <property type="protein sequence ID" value="CAG8455964.1"/>
    <property type="molecule type" value="Genomic_DNA"/>
</dbReference>
<dbReference type="Proteomes" id="UP000789860">
    <property type="component" value="Unassembled WGS sequence"/>
</dbReference>
<protein>
    <submittedName>
        <fullName evidence="1">7866_t:CDS:1</fullName>
    </submittedName>
</protein>
<proteinExistence type="predicted"/>
<accession>A0ACA9K6X5</accession>
<feature type="non-terminal residue" evidence="1">
    <location>
        <position position="390"/>
    </location>
</feature>
<keyword evidence="2" id="KW-1185">Reference proteome</keyword>